<evidence type="ECO:0000313" key="4">
    <source>
        <dbReference type="Proteomes" id="UP001172159"/>
    </source>
</evidence>
<accession>A0AA40DV32</accession>
<evidence type="ECO:0000313" key="3">
    <source>
        <dbReference type="EMBL" id="KAK0716645.1"/>
    </source>
</evidence>
<feature type="compositionally biased region" description="Acidic residues" evidence="2">
    <location>
        <begin position="176"/>
        <end position="189"/>
    </location>
</feature>
<proteinExistence type="predicted"/>
<name>A0AA40DV32_9PEZI</name>
<sequence length="658" mass="74081">MSQNTATTSQTLDNSDSEIEVMADFKTAPDGPFWEIPGFLFDDSIVADIEKHSKQKIWKALISPDYTRMPQGSSQNSNPEAVIKNRVRNNVALLFRGLNFFKDFHSAPKYYEQLSPDTLSRSGKGTIEALERIYFLDSAPGNMIPASLKKPELRDKWAALKKRGALFNLAQHSPDDVEDDSSDDSDDEVLTLPGERRNNTTTKKRKQSTSAPRTPSRPSKRPSTSSARRSARTVRVVSPPSSPPVPRFDSAIGLTSDSTHISEDESMMSSSIYSPETPSMLDSRSAHRKITERLRVIDLEMSQQAATLIRHTNSIESLKIDISLQNGTQVPTQLNSTVKSAVARIEKLEEKKKSNEGYITHVVKDQLKAIKTRYDEKLGAFDSKLDSKLEACVRNLAVEESKRKDIKTSLAKLNMRHEKLQDAVKRHRGHHKKLAQNVVTRLGKLEKDRRDAGSDGSTDSEEEDEHQRSPNSDKSCIAKLQTELATLRQANEKQNARLVLLETTPSTGAVRQQGDDLKDRVTAQEEEISRLKEGNSQLKEEMAQLKHKLNKSVNEIPGLVKARVLDEMKLFEEGLRQNHAEHQPPFTPQGLQQPQNPELRSPLPNRPSITPRRHNRYNNDARFNRGHGGGNQHHRSPHSSQQSMTYPIQTYHGDQGKR</sequence>
<feature type="compositionally biased region" description="Low complexity" evidence="2">
    <location>
        <begin position="208"/>
        <end position="239"/>
    </location>
</feature>
<reference evidence="3" key="1">
    <citation type="submission" date="2023-06" db="EMBL/GenBank/DDBJ databases">
        <title>Genome-scale phylogeny and comparative genomics of the fungal order Sordariales.</title>
        <authorList>
            <consortium name="Lawrence Berkeley National Laboratory"/>
            <person name="Hensen N."/>
            <person name="Bonometti L."/>
            <person name="Westerberg I."/>
            <person name="Brannstrom I.O."/>
            <person name="Guillou S."/>
            <person name="Cros-Aarteil S."/>
            <person name="Calhoun S."/>
            <person name="Haridas S."/>
            <person name="Kuo A."/>
            <person name="Mondo S."/>
            <person name="Pangilinan J."/>
            <person name="Riley R."/>
            <person name="Labutti K."/>
            <person name="Andreopoulos B."/>
            <person name="Lipzen A."/>
            <person name="Chen C."/>
            <person name="Yanf M."/>
            <person name="Daum C."/>
            <person name="Ng V."/>
            <person name="Clum A."/>
            <person name="Steindorff A."/>
            <person name="Ohm R."/>
            <person name="Martin F."/>
            <person name="Silar P."/>
            <person name="Natvig D."/>
            <person name="Lalanne C."/>
            <person name="Gautier V."/>
            <person name="Ament-Velasquez S.L."/>
            <person name="Kruys A."/>
            <person name="Hutchinson M.I."/>
            <person name="Powell A.J."/>
            <person name="Barry K."/>
            <person name="Miller A.N."/>
            <person name="Grigoriev I.V."/>
            <person name="Debuchy R."/>
            <person name="Gladieux P."/>
            <person name="Thoren M.H."/>
            <person name="Johannesson H."/>
        </authorList>
    </citation>
    <scope>NUCLEOTIDE SEQUENCE</scope>
    <source>
        <strain evidence="3">CBS 540.89</strain>
    </source>
</reference>
<comment type="caution">
    <text evidence="3">The sequence shown here is derived from an EMBL/GenBank/DDBJ whole genome shotgun (WGS) entry which is preliminary data.</text>
</comment>
<keyword evidence="4" id="KW-1185">Reference proteome</keyword>
<dbReference type="EMBL" id="JAUKTV010000014">
    <property type="protein sequence ID" value="KAK0716645.1"/>
    <property type="molecule type" value="Genomic_DNA"/>
</dbReference>
<feature type="compositionally biased region" description="Basic residues" evidence="2">
    <location>
        <begin position="425"/>
        <end position="434"/>
    </location>
</feature>
<feature type="region of interest" description="Disordered" evidence="2">
    <location>
        <begin position="580"/>
        <end position="658"/>
    </location>
</feature>
<feature type="region of interest" description="Disordered" evidence="2">
    <location>
        <begin position="422"/>
        <end position="476"/>
    </location>
</feature>
<organism evidence="3 4">
    <name type="scientific">Apiosordaria backusii</name>
    <dbReference type="NCBI Taxonomy" id="314023"/>
    <lineage>
        <taxon>Eukaryota</taxon>
        <taxon>Fungi</taxon>
        <taxon>Dikarya</taxon>
        <taxon>Ascomycota</taxon>
        <taxon>Pezizomycotina</taxon>
        <taxon>Sordariomycetes</taxon>
        <taxon>Sordariomycetidae</taxon>
        <taxon>Sordariales</taxon>
        <taxon>Lasiosphaeriaceae</taxon>
        <taxon>Apiosordaria</taxon>
    </lineage>
</organism>
<feature type="compositionally biased region" description="Polar residues" evidence="2">
    <location>
        <begin position="589"/>
        <end position="598"/>
    </location>
</feature>
<protein>
    <submittedName>
        <fullName evidence="3">Uncharacterized protein</fullName>
    </submittedName>
</protein>
<gene>
    <name evidence="3" type="ORF">B0T21DRAFT_426057</name>
</gene>
<evidence type="ECO:0000256" key="1">
    <source>
        <dbReference type="SAM" id="Coils"/>
    </source>
</evidence>
<feature type="compositionally biased region" description="Basic and acidic residues" evidence="2">
    <location>
        <begin position="443"/>
        <end position="453"/>
    </location>
</feature>
<evidence type="ECO:0000256" key="2">
    <source>
        <dbReference type="SAM" id="MobiDB-lite"/>
    </source>
</evidence>
<feature type="coiled-coil region" evidence="1">
    <location>
        <begin position="477"/>
        <end position="555"/>
    </location>
</feature>
<feature type="region of interest" description="Disordered" evidence="2">
    <location>
        <begin position="171"/>
        <end position="285"/>
    </location>
</feature>
<dbReference type="Proteomes" id="UP001172159">
    <property type="component" value="Unassembled WGS sequence"/>
</dbReference>
<keyword evidence="1" id="KW-0175">Coiled coil</keyword>
<dbReference type="AlphaFoldDB" id="A0AA40DV32"/>